<feature type="domain" description="HTH arsR-type" evidence="1">
    <location>
        <begin position="1"/>
        <end position="93"/>
    </location>
</feature>
<dbReference type="AlphaFoldDB" id="K2K5B9"/>
<evidence type="ECO:0000313" key="2">
    <source>
        <dbReference type="EMBL" id="EKE78104.1"/>
    </source>
</evidence>
<keyword evidence="3" id="KW-1185">Reference proteome</keyword>
<dbReference type="eggNOG" id="COG0640">
    <property type="taxonomic scope" value="Bacteria"/>
</dbReference>
<dbReference type="PATRIC" id="fig|1207063.3.peg.754"/>
<dbReference type="SUPFAM" id="SSF46785">
    <property type="entry name" value="Winged helix' DNA-binding domain"/>
    <property type="match status" value="1"/>
</dbReference>
<evidence type="ECO:0000259" key="1">
    <source>
        <dbReference type="PROSITE" id="PS50987"/>
    </source>
</evidence>
<dbReference type="STRING" id="1207063.P24_03725"/>
<name>K2K5B9_9PROT</name>
<dbReference type="Proteomes" id="UP000006746">
    <property type="component" value="Unassembled WGS sequence"/>
</dbReference>
<sequence length="112" mass="13017">MAEAAIVDGIFRALSDPTRRHVLERLSARPASVSELAAPYDMALPSFLQHMKVLEKSGLVRSRKAGRVRTYSIEPERLKLAEDWLERQRSMWERRLDRLGSYLMKMKEENSE</sequence>
<gene>
    <name evidence="2" type="ORF">P24_03725</name>
</gene>
<organism evidence="2 3">
    <name type="scientific">Oceanibaculum indicum P24</name>
    <dbReference type="NCBI Taxonomy" id="1207063"/>
    <lineage>
        <taxon>Bacteria</taxon>
        <taxon>Pseudomonadati</taxon>
        <taxon>Pseudomonadota</taxon>
        <taxon>Alphaproteobacteria</taxon>
        <taxon>Rhodospirillales</taxon>
        <taxon>Oceanibaculaceae</taxon>
        <taxon>Oceanibaculum</taxon>
    </lineage>
</organism>
<comment type="caution">
    <text evidence="2">The sequence shown here is derived from an EMBL/GenBank/DDBJ whole genome shotgun (WGS) entry which is preliminary data.</text>
</comment>
<proteinExistence type="predicted"/>
<dbReference type="InterPro" id="IPR011991">
    <property type="entry name" value="ArsR-like_HTH"/>
</dbReference>
<dbReference type="PRINTS" id="PR00778">
    <property type="entry name" value="HTHARSR"/>
</dbReference>
<reference evidence="2 3" key="1">
    <citation type="journal article" date="2012" name="J. Bacteriol.">
        <title>Genome Sequence of Oceanibaculum indicum Type Strain P24.</title>
        <authorList>
            <person name="Lai Q."/>
            <person name="Shao Z."/>
        </authorList>
    </citation>
    <scope>NUCLEOTIDE SEQUENCE [LARGE SCALE GENOMIC DNA]</scope>
    <source>
        <strain evidence="2 3">P24</strain>
    </source>
</reference>
<accession>K2K5B9</accession>
<dbReference type="EMBL" id="AMRL01000003">
    <property type="protein sequence ID" value="EKE78104.1"/>
    <property type="molecule type" value="Genomic_DNA"/>
</dbReference>
<dbReference type="Pfam" id="PF12840">
    <property type="entry name" value="HTH_20"/>
    <property type="match status" value="1"/>
</dbReference>
<evidence type="ECO:0000313" key="3">
    <source>
        <dbReference type="Proteomes" id="UP000006746"/>
    </source>
</evidence>
<dbReference type="InterPro" id="IPR001845">
    <property type="entry name" value="HTH_ArsR_DNA-bd_dom"/>
</dbReference>
<dbReference type="NCBIfam" id="NF033788">
    <property type="entry name" value="HTH_metalloreg"/>
    <property type="match status" value="1"/>
</dbReference>
<dbReference type="Gene3D" id="1.10.10.10">
    <property type="entry name" value="Winged helix-like DNA-binding domain superfamily/Winged helix DNA-binding domain"/>
    <property type="match status" value="1"/>
</dbReference>
<dbReference type="PROSITE" id="PS50987">
    <property type="entry name" value="HTH_ARSR_2"/>
    <property type="match status" value="1"/>
</dbReference>
<dbReference type="InterPro" id="IPR036390">
    <property type="entry name" value="WH_DNA-bd_sf"/>
</dbReference>
<dbReference type="InterPro" id="IPR036388">
    <property type="entry name" value="WH-like_DNA-bd_sf"/>
</dbReference>
<dbReference type="GO" id="GO:0003700">
    <property type="term" value="F:DNA-binding transcription factor activity"/>
    <property type="evidence" value="ECO:0007669"/>
    <property type="project" value="InterPro"/>
</dbReference>
<protein>
    <submittedName>
        <fullName evidence="2">ArsR family transcriptional regulator</fullName>
    </submittedName>
</protein>
<dbReference type="CDD" id="cd00090">
    <property type="entry name" value="HTH_ARSR"/>
    <property type="match status" value="1"/>
</dbReference>
<dbReference type="PANTHER" id="PTHR38600:SF2">
    <property type="entry name" value="SLL0088 PROTEIN"/>
    <property type="match status" value="1"/>
</dbReference>
<dbReference type="PANTHER" id="PTHR38600">
    <property type="entry name" value="TRANSCRIPTIONAL REGULATORY PROTEIN"/>
    <property type="match status" value="1"/>
</dbReference>
<dbReference type="SMART" id="SM00418">
    <property type="entry name" value="HTH_ARSR"/>
    <property type="match status" value="1"/>
</dbReference>